<gene>
    <name evidence="6" type="ORF">EWM59_08970</name>
</gene>
<dbReference type="SUPFAM" id="SSF49842">
    <property type="entry name" value="TNF-like"/>
    <property type="match status" value="1"/>
</dbReference>
<dbReference type="PANTHER" id="PTHR22923:SF116">
    <property type="entry name" value="C1Q DOMAIN-CONTAINING PROTEIN"/>
    <property type="match status" value="1"/>
</dbReference>
<protein>
    <recommendedName>
        <fullName evidence="5">C1q domain-containing protein</fullName>
    </recommendedName>
</protein>
<accession>A0A4Q5M1X9</accession>
<dbReference type="GO" id="GO:0005576">
    <property type="term" value="C:extracellular region"/>
    <property type="evidence" value="ECO:0007669"/>
    <property type="project" value="UniProtKB-SubCell"/>
</dbReference>
<dbReference type="RefSeq" id="WP_130020626.1">
    <property type="nucleotide sequence ID" value="NZ_SEWF01000010.1"/>
</dbReference>
<evidence type="ECO:0000259" key="5">
    <source>
        <dbReference type="SMART" id="SM00110"/>
    </source>
</evidence>
<dbReference type="Proteomes" id="UP000293162">
    <property type="component" value="Unassembled WGS sequence"/>
</dbReference>
<dbReference type="InterPro" id="IPR008983">
    <property type="entry name" value="Tumour_necrosis_fac-like_dom"/>
</dbReference>
<feature type="signal peptide" evidence="4">
    <location>
        <begin position="1"/>
        <end position="19"/>
    </location>
</feature>
<sequence>MKKLFVLFQFISVVAYSQATLLEPNSISIPKVAANPTCNVAAKGKQIFNTTSNKMLYCNGNNWIDLSGLSLVLPYTATGSNANYLLSITNTGLGKALKTNGGLQFSGIGEGAGKILTSDGSGNATWQGPVAFLATYGGESNMSVGQTSETTIPFSNESYDISNSFSFSTFTAPASGIYHFDATITWSGFFQTNGYARFNLLKNDVIAYGEYQNGEPNPFSQHLSLDIKLNANDTVKLSVFQNSNFDQALTNTGAVNNNGNYMYFSGHLVARQ</sequence>
<feature type="chain" id="PRO_5020567335" description="C1q domain-containing protein" evidence="4">
    <location>
        <begin position="20"/>
        <end position="272"/>
    </location>
</feature>
<dbReference type="Gene3D" id="2.60.120.40">
    <property type="match status" value="1"/>
</dbReference>
<comment type="subcellular location">
    <subcellularLocation>
        <location evidence="1">Secreted</location>
    </subcellularLocation>
</comment>
<keyword evidence="7" id="KW-1185">Reference proteome</keyword>
<evidence type="ECO:0000313" key="7">
    <source>
        <dbReference type="Proteomes" id="UP000293162"/>
    </source>
</evidence>
<evidence type="ECO:0000256" key="3">
    <source>
        <dbReference type="ARBA" id="ARBA00022729"/>
    </source>
</evidence>
<dbReference type="InterPro" id="IPR050822">
    <property type="entry name" value="Cerebellin_Synaptic_Org"/>
</dbReference>
<reference evidence="6 7" key="1">
    <citation type="submission" date="2019-02" db="EMBL/GenBank/DDBJ databases">
        <title>Bacterial novel species Emticicia sp. 17J42-9 isolated from soil.</title>
        <authorList>
            <person name="Jung H.-Y."/>
        </authorList>
    </citation>
    <scope>NUCLEOTIDE SEQUENCE [LARGE SCALE GENOMIC DNA]</scope>
    <source>
        <strain evidence="6 7">17J42-9</strain>
    </source>
</reference>
<proteinExistence type="predicted"/>
<keyword evidence="3 4" id="KW-0732">Signal</keyword>
<dbReference type="SMART" id="SM00110">
    <property type="entry name" value="C1Q"/>
    <property type="match status" value="1"/>
</dbReference>
<dbReference type="PANTHER" id="PTHR22923">
    <property type="entry name" value="CEREBELLIN-RELATED"/>
    <property type="match status" value="1"/>
</dbReference>
<dbReference type="AlphaFoldDB" id="A0A4Q5M1X9"/>
<name>A0A4Q5M1X9_9BACT</name>
<evidence type="ECO:0000256" key="1">
    <source>
        <dbReference type="ARBA" id="ARBA00004613"/>
    </source>
</evidence>
<keyword evidence="2" id="KW-0964">Secreted</keyword>
<dbReference type="EMBL" id="SEWF01000010">
    <property type="protein sequence ID" value="RYU96019.1"/>
    <property type="molecule type" value="Genomic_DNA"/>
</dbReference>
<evidence type="ECO:0000313" key="6">
    <source>
        <dbReference type="EMBL" id="RYU96019.1"/>
    </source>
</evidence>
<evidence type="ECO:0000256" key="2">
    <source>
        <dbReference type="ARBA" id="ARBA00022525"/>
    </source>
</evidence>
<dbReference type="InterPro" id="IPR001073">
    <property type="entry name" value="C1q_dom"/>
</dbReference>
<feature type="domain" description="C1q" evidence="5">
    <location>
        <begin position="123"/>
        <end position="272"/>
    </location>
</feature>
<organism evidence="6 7">
    <name type="scientific">Emticicia agri</name>
    <dbReference type="NCBI Taxonomy" id="2492393"/>
    <lineage>
        <taxon>Bacteria</taxon>
        <taxon>Pseudomonadati</taxon>
        <taxon>Bacteroidota</taxon>
        <taxon>Cytophagia</taxon>
        <taxon>Cytophagales</taxon>
        <taxon>Leadbetterellaceae</taxon>
        <taxon>Emticicia</taxon>
    </lineage>
</organism>
<comment type="caution">
    <text evidence="6">The sequence shown here is derived from an EMBL/GenBank/DDBJ whole genome shotgun (WGS) entry which is preliminary data.</text>
</comment>
<evidence type="ECO:0000256" key="4">
    <source>
        <dbReference type="SAM" id="SignalP"/>
    </source>
</evidence>
<dbReference type="OrthoDB" id="933310at2"/>
<dbReference type="Pfam" id="PF00386">
    <property type="entry name" value="C1q"/>
    <property type="match status" value="1"/>
</dbReference>